<dbReference type="Gene3D" id="2.70.150.10">
    <property type="entry name" value="Calcium-transporting ATPase, cytoplasmic transduction domain A"/>
    <property type="match status" value="1"/>
</dbReference>
<dbReference type="FunFam" id="2.70.150.10:FF:000002">
    <property type="entry name" value="Copper-transporting ATPase 1, putative"/>
    <property type="match status" value="1"/>
</dbReference>
<feature type="transmembrane region" description="Helical" evidence="12">
    <location>
        <begin position="57"/>
        <end position="76"/>
    </location>
</feature>
<evidence type="ECO:0000256" key="6">
    <source>
        <dbReference type="ARBA" id="ARBA00022840"/>
    </source>
</evidence>
<dbReference type="SFLD" id="SFLDF00027">
    <property type="entry name" value="p-type_atpase"/>
    <property type="match status" value="1"/>
</dbReference>
<evidence type="ECO:0000256" key="4">
    <source>
        <dbReference type="ARBA" id="ARBA00022723"/>
    </source>
</evidence>
<feature type="transmembrane region" description="Helical" evidence="12">
    <location>
        <begin position="32"/>
        <end position="51"/>
    </location>
</feature>
<evidence type="ECO:0000256" key="13">
    <source>
        <dbReference type="SAM" id="MobiDB-lite"/>
    </source>
</evidence>
<dbReference type="PANTHER" id="PTHR43079:SF1">
    <property type="entry name" value="CADMIUM_ZINC-TRANSPORTING ATPASE HMA1, CHLOROPLASTIC-RELATED"/>
    <property type="match status" value="1"/>
</dbReference>
<dbReference type="InterPro" id="IPR018303">
    <property type="entry name" value="ATPase_P-typ_P_site"/>
</dbReference>
<feature type="domain" description="P-type ATPase A" evidence="14">
    <location>
        <begin position="143"/>
        <end position="244"/>
    </location>
</feature>
<keyword evidence="10" id="KW-0813">Transport</keyword>
<dbReference type="PROSITE" id="PS00154">
    <property type="entry name" value="ATPASE_E1_E2"/>
    <property type="match status" value="1"/>
</dbReference>
<keyword evidence="3 12" id="KW-0812">Transmembrane</keyword>
<comment type="subcellular location">
    <subcellularLocation>
        <location evidence="1">Cell membrane</location>
        <topology evidence="1">Multi-pass membrane protein</topology>
    </subcellularLocation>
</comment>
<evidence type="ECO:0000256" key="7">
    <source>
        <dbReference type="ARBA" id="ARBA00022842"/>
    </source>
</evidence>
<dbReference type="Gene3D" id="3.40.50.1000">
    <property type="entry name" value="HAD superfamily/HAD-like"/>
    <property type="match status" value="1"/>
</dbReference>
<keyword evidence="6 12" id="KW-0067">ATP-binding</keyword>
<dbReference type="PRINTS" id="PR00119">
    <property type="entry name" value="CATATPASE"/>
</dbReference>
<dbReference type="PROSITE" id="PS01229">
    <property type="entry name" value="COF_2"/>
    <property type="match status" value="1"/>
</dbReference>
<feature type="transmembrane region" description="Helical" evidence="12">
    <location>
        <begin position="618"/>
        <end position="641"/>
    </location>
</feature>
<proteinExistence type="inferred from homology"/>
<dbReference type="NCBIfam" id="TIGR01494">
    <property type="entry name" value="ATPase_P-type"/>
    <property type="match status" value="1"/>
</dbReference>
<feature type="region of interest" description="Disordered" evidence="13">
    <location>
        <begin position="1"/>
        <end position="25"/>
    </location>
</feature>
<keyword evidence="12" id="KW-1003">Cell membrane</keyword>
<dbReference type="SUPFAM" id="SSF81653">
    <property type="entry name" value="Calcium ATPase, transduction domain A"/>
    <property type="match status" value="1"/>
</dbReference>
<evidence type="ECO:0000256" key="2">
    <source>
        <dbReference type="ARBA" id="ARBA00006024"/>
    </source>
</evidence>
<evidence type="ECO:0000256" key="1">
    <source>
        <dbReference type="ARBA" id="ARBA00004651"/>
    </source>
</evidence>
<dbReference type="InterPro" id="IPR044492">
    <property type="entry name" value="P_typ_ATPase_HD_dom"/>
</dbReference>
<feature type="transmembrane region" description="Helical" evidence="12">
    <location>
        <begin position="592"/>
        <end position="612"/>
    </location>
</feature>
<name>A0A2H6CQQ8_TETHA</name>
<keyword evidence="11 12" id="KW-0472">Membrane</keyword>
<organism evidence="15 16">
    <name type="scientific">Tetragenococcus halophilus subsp. halophilus</name>
    <dbReference type="NCBI Taxonomy" id="1513897"/>
    <lineage>
        <taxon>Bacteria</taxon>
        <taxon>Bacillati</taxon>
        <taxon>Bacillota</taxon>
        <taxon>Bacilli</taxon>
        <taxon>Lactobacillales</taxon>
        <taxon>Enterococcaceae</taxon>
        <taxon>Tetragenococcus</taxon>
    </lineage>
</organism>
<accession>A0A2H6CQQ8</accession>
<feature type="compositionally biased region" description="Basic and acidic residues" evidence="13">
    <location>
        <begin position="1"/>
        <end position="24"/>
    </location>
</feature>
<dbReference type="InterPro" id="IPR023299">
    <property type="entry name" value="ATPase_P-typ_cyto_dom_N"/>
</dbReference>
<evidence type="ECO:0000256" key="5">
    <source>
        <dbReference type="ARBA" id="ARBA00022741"/>
    </source>
</evidence>
<feature type="transmembrane region" description="Helical" evidence="12">
    <location>
        <begin position="295"/>
        <end position="318"/>
    </location>
</feature>
<dbReference type="InterPro" id="IPR023214">
    <property type="entry name" value="HAD_sf"/>
</dbReference>
<reference evidence="15 16" key="1">
    <citation type="submission" date="2016-05" db="EMBL/GenBank/DDBJ databases">
        <title>Whole genome sequencing of Tetragenococcus halophilus subsp. halophilus NISL 7118.</title>
        <authorList>
            <person name="Shiwa Y."/>
            <person name="Nishimura I."/>
            <person name="Yoshikawa H."/>
            <person name="Koyama Y."/>
            <person name="Oguma T."/>
        </authorList>
    </citation>
    <scope>NUCLEOTIDE SEQUENCE [LARGE SCALE GENOMIC DNA]</scope>
    <source>
        <strain evidence="15 16">NISL 7118</strain>
    </source>
</reference>
<dbReference type="Gene3D" id="3.40.1110.10">
    <property type="entry name" value="Calcium-transporting ATPase, cytoplasmic domain N"/>
    <property type="match status" value="1"/>
</dbReference>
<dbReference type="GO" id="GO:0005886">
    <property type="term" value="C:plasma membrane"/>
    <property type="evidence" value="ECO:0007669"/>
    <property type="project" value="UniProtKB-SubCell"/>
</dbReference>
<dbReference type="NCBIfam" id="TIGR01525">
    <property type="entry name" value="ATPase-IB_hvy"/>
    <property type="match status" value="1"/>
</dbReference>
<keyword evidence="8" id="KW-1278">Translocase</keyword>
<dbReference type="GO" id="GO:0046872">
    <property type="term" value="F:metal ion binding"/>
    <property type="evidence" value="ECO:0007669"/>
    <property type="project" value="UniProtKB-KW"/>
</dbReference>
<keyword evidence="16" id="KW-1185">Reference proteome</keyword>
<dbReference type="SUPFAM" id="SSF56784">
    <property type="entry name" value="HAD-like"/>
    <property type="match status" value="1"/>
</dbReference>
<dbReference type="Proteomes" id="UP000236214">
    <property type="component" value="Unassembled WGS sequence"/>
</dbReference>
<feature type="transmembrane region" description="Helical" evidence="12">
    <location>
        <begin position="263"/>
        <end position="283"/>
    </location>
</feature>
<comment type="caution">
    <text evidence="15">The sequence shown here is derived from an EMBL/GenBank/DDBJ whole genome shotgun (WGS) entry which is preliminary data.</text>
</comment>
<evidence type="ECO:0000256" key="9">
    <source>
        <dbReference type="ARBA" id="ARBA00022989"/>
    </source>
</evidence>
<keyword evidence="10" id="KW-0406">Ion transport</keyword>
<dbReference type="InterPro" id="IPR059000">
    <property type="entry name" value="ATPase_P-type_domA"/>
</dbReference>
<dbReference type="InterPro" id="IPR027256">
    <property type="entry name" value="P-typ_ATPase_IB"/>
</dbReference>
<gene>
    <name evidence="15" type="ORF">TEHN7118_0128</name>
</gene>
<dbReference type="SUPFAM" id="SSF81665">
    <property type="entry name" value="Calcium ATPase, transmembrane domain M"/>
    <property type="match status" value="1"/>
</dbReference>
<dbReference type="PANTHER" id="PTHR43079">
    <property type="entry name" value="PROBABLE CADMIUM/ZINC-TRANSPORTING ATPASE HMA1"/>
    <property type="match status" value="1"/>
</dbReference>
<dbReference type="InterPro" id="IPR036412">
    <property type="entry name" value="HAD-like_sf"/>
</dbReference>
<evidence type="ECO:0000256" key="11">
    <source>
        <dbReference type="ARBA" id="ARBA00023136"/>
    </source>
</evidence>
<dbReference type="GO" id="GO:0005524">
    <property type="term" value="F:ATP binding"/>
    <property type="evidence" value="ECO:0007669"/>
    <property type="project" value="UniProtKB-UniRule"/>
</dbReference>
<dbReference type="GO" id="GO:0019829">
    <property type="term" value="F:ATPase-coupled monoatomic cation transmembrane transporter activity"/>
    <property type="evidence" value="ECO:0007669"/>
    <property type="project" value="InterPro"/>
</dbReference>
<evidence type="ECO:0000256" key="3">
    <source>
        <dbReference type="ARBA" id="ARBA00022692"/>
    </source>
</evidence>
<dbReference type="SFLD" id="SFLDG00002">
    <property type="entry name" value="C1.7:_P-type_atpase_like"/>
    <property type="match status" value="1"/>
</dbReference>
<feature type="transmembrane region" description="Helical" evidence="12">
    <location>
        <begin position="88"/>
        <end position="106"/>
    </location>
</feature>
<dbReference type="AlphaFoldDB" id="A0A2H6CQQ8"/>
<dbReference type="InterPro" id="IPR001757">
    <property type="entry name" value="P_typ_ATPase"/>
</dbReference>
<dbReference type="SFLD" id="SFLDS00003">
    <property type="entry name" value="Haloacid_Dehalogenase"/>
    <property type="match status" value="1"/>
</dbReference>
<sequence>MNMDKSQDSVMDKSSDYQAKEPKHSGHLQGEVPMYFIGVAAYLLAAFGPFSTLVANWLFVAAVVFAGSHIIIEGIVDTITNTKEEKRFYPNVHLLMTLAVLGAMFIGSFDESAILILIFAGAHFLEEFAEEKSKKEITNLLKLNPTQARLLQVDGSTKLVDVQNVTVGDQLKVLPGDQIATDGFIISGHTTIDESSINGESMPKEKVEAAEVFASTINGQGTFTMQVTRDSSDTVFANILQLVEQSQNNLPKAATEIQKIEPVYVKTVLLIIPLFVILMPFLIDWTWQMSIYRGIVLLITASPCALAVSAVPATLSAISNLAKKGVLFKGGAYLSNLQDIKAVAFDKTGTLTKGKPVVTDSYYIDETKQAKWQQIITTMEESANHPLATAILDAFGKTQVLEMSVTNEIGRGIVANYNGNDYRIGKPGLFNRTNEEILAKTEALTSAGKTVVYFSENEEVVALIALMDRADEKAAATVAYLKEQQINTLMITGDAKVTGEAVAHALGIDDVFSNILPENKATAVTSLQTKYGKTAMIGDGINDAPALAQADIGFAMGEGTDVAIDVADAVIMQNDLQKFEYAHKLSKKLGRIVWQNVIFAMGVVLLLSVLNIVGKMDIGIGVLAHEGSTLLVLLNGLRLLFPLKKNKSTLNSNEA</sequence>
<keyword evidence="4 12" id="KW-0479">Metal-binding</keyword>
<protein>
    <submittedName>
        <fullName evidence="15">Cation-transporting ATPase</fullName>
    </submittedName>
</protein>
<evidence type="ECO:0000313" key="16">
    <source>
        <dbReference type="Proteomes" id="UP000236214"/>
    </source>
</evidence>
<comment type="similarity">
    <text evidence="2 12">Belongs to the cation transport ATPase (P-type) (TC 3.A.3) family. Type IB subfamily.</text>
</comment>
<evidence type="ECO:0000256" key="10">
    <source>
        <dbReference type="ARBA" id="ARBA00023065"/>
    </source>
</evidence>
<evidence type="ECO:0000256" key="8">
    <source>
        <dbReference type="ARBA" id="ARBA00022967"/>
    </source>
</evidence>
<evidence type="ECO:0000256" key="12">
    <source>
        <dbReference type="RuleBase" id="RU362081"/>
    </source>
</evidence>
<dbReference type="GO" id="GO:0016887">
    <property type="term" value="F:ATP hydrolysis activity"/>
    <property type="evidence" value="ECO:0007669"/>
    <property type="project" value="InterPro"/>
</dbReference>
<evidence type="ECO:0000259" key="14">
    <source>
        <dbReference type="Pfam" id="PF00122"/>
    </source>
</evidence>
<evidence type="ECO:0000313" key="15">
    <source>
        <dbReference type="EMBL" id="GBD67322.1"/>
    </source>
</evidence>
<keyword evidence="9 12" id="KW-1133">Transmembrane helix</keyword>
<dbReference type="InterPro" id="IPR051949">
    <property type="entry name" value="Cation_Transport_ATPase"/>
</dbReference>
<dbReference type="Pfam" id="PF00702">
    <property type="entry name" value="Hydrolase"/>
    <property type="match status" value="1"/>
</dbReference>
<dbReference type="InterPro" id="IPR023298">
    <property type="entry name" value="ATPase_P-typ_TM_dom_sf"/>
</dbReference>
<dbReference type="InterPro" id="IPR008250">
    <property type="entry name" value="ATPase_P-typ_transduc_dom_A_sf"/>
</dbReference>
<dbReference type="CDD" id="cd07551">
    <property type="entry name" value="P-type_ATPase_HM_ZosA_PfeT-like"/>
    <property type="match status" value="1"/>
</dbReference>
<keyword evidence="5 12" id="KW-0547">Nucleotide-binding</keyword>
<keyword evidence="7" id="KW-0460">Magnesium</keyword>
<dbReference type="Pfam" id="PF00122">
    <property type="entry name" value="E1-E2_ATPase"/>
    <property type="match status" value="1"/>
</dbReference>
<dbReference type="EMBL" id="BDEC01000005">
    <property type="protein sequence ID" value="GBD67322.1"/>
    <property type="molecule type" value="Genomic_DNA"/>
</dbReference>